<dbReference type="AlphaFoldDB" id="A0A8X6N266"/>
<proteinExistence type="predicted"/>
<comment type="caution">
    <text evidence="2">The sequence shown here is derived from an EMBL/GenBank/DDBJ whole genome shotgun (WGS) entry which is preliminary data.</text>
</comment>
<gene>
    <name evidence="2" type="ORF">NPIL_137731</name>
</gene>
<feature type="region of interest" description="Disordered" evidence="1">
    <location>
        <begin position="74"/>
        <end position="93"/>
    </location>
</feature>
<evidence type="ECO:0000256" key="1">
    <source>
        <dbReference type="SAM" id="MobiDB-lite"/>
    </source>
</evidence>
<dbReference type="EMBL" id="BMAW01053296">
    <property type="protein sequence ID" value="GFS90408.1"/>
    <property type="molecule type" value="Genomic_DNA"/>
</dbReference>
<keyword evidence="3" id="KW-1185">Reference proteome</keyword>
<dbReference type="Proteomes" id="UP000887013">
    <property type="component" value="Unassembled WGS sequence"/>
</dbReference>
<evidence type="ECO:0000313" key="3">
    <source>
        <dbReference type="Proteomes" id="UP000887013"/>
    </source>
</evidence>
<reference evidence="2" key="1">
    <citation type="submission" date="2020-08" db="EMBL/GenBank/DDBJ databases">
        <title>Multicomponent nature underlies the extraordinary mechanical properties of spider dragline silk.</title>
        <authorList>
            <person name="Kono N."/>
            <person name="Nakamura H."/>
            <person name="Mori M."/>
            <person name="Yoshida Y."/>
            <person name="Ohtoshi R."/>
            <person name="Malay A.D."/>
            <person name="Moran D.A.P."/>
            <person name="Tomita M."/>
            <person name="Numata K."/>
            <person name="Arakawa K."/>
        </authorList>
    </citation>
    <scope>NUCLEOTIDE SEQUENCE</scope>
</reference>
<organism evidence="2 3">
    <name type="scientific">Nephila pilipes</name>
    <name type="common">Giant wood spider</name>
    <name type="synonym">Nephila maculata</name>
    <dbReference type="NCBI Taxonomy" id="299642"/>
    <lineage>
        <taxon>Eukaryota</taxon>
        <taxon>Metazoa</taxon>
        <taxon>Ecdysozoa</taxon>
        <taxon>Arthropoda</taxon>
        <taxon>Chelicerata</taxon>
        <taxon>Arachnida</taxon>
        <taxon>Araneae</taxon>
        <taxon>Araneomorphae</taxon>
        <taxon>Entelegynae</taxon>
        <taxon>Araneoidea</taxon>
        <taxon>Nephilidae</taxon>
        <taxon>Nephila</taxon>
    </lineage>
</organism>
<evidence type="ECO:0000313" key="2">
    <source>
        <dbReference type="EMBL" id="GFS90408.1"/>
    </source>
</evidence>
<sequence>MDQKRPTKILETQNRSQNFMETRSLRLQAGRGPKVVTQRNMQFRGSCEETSAHFRRKAMENVIVIRKHTRLDRNNQQMGKELHGIGMGESRVY</sequence>
<name>A0A8X6N266_NEPPI</name>
<accession>A0A8X6N266</accession>
<protein>
    <submittedName>
        <fullName evidence="2">Uncharacterized protein</fullName>
    </submittedName>
</protein>